<proteinExistence type="inferred from homology"/>
<gene>
    <name evidence="30" type="ORF">J2X09_003433</name>
</gene>
<evidence type="ECO:0000256" key="19">
    <source>
        <dbReference type="ARBA" id="ARBA00023136"/>
    </source>
</evidence>
<keyword evidence="11 30" id="KW-0328">Glycosyltransferase</keyword>
<evidence type="ECO:0000259" key="29">
    <source>
        <dbReference type="Pfam" id="PF17092"/>
    </source>
</evidence>
<evidence type="ECO:0000256" key="25">
    <source>
        <dbReference type="ARBA" id="ARBA00049902"/>
    </source>
</evidence>
<evidence type="ECO:0000256" key="7">
    <source>
        <dbReference type="ARBA" id="ARBA00022475"/>
    </source>
</evidence>
<dbReference type="InterPro" id="IPR001264">
    <property type="entry name" value="Glyco_trans_51"/>
</dbReference>
<keyword evidence="13" id="KW-0812">Transmembrane</keyword>
<evidence type="ECO:0000256" key="6">
    <source>
        <dbReference type="ARBA" id="ARBA00018638"/>
    </source>
</evidence>
<dbReference type="InterPro" id="IPR023346">
    <property type="entry name" value="Lysozyme-like_dom_sf"/>
</dbReference>
<keyword evidence="19" id="KW-0472">Membrane</keyword>
<evidence type="ECO:0000256" key="8">
    <source>
        <dbReference type="ARBA" id="ARBA00022519"/>
    </source>
</evidence>
<dbReference type="EMBL" id="JAVDWE010000010">
    <property type="protein sequence ID" value="MDR7095681.1"/>
    <property type="molecule type" value="Genomic_DNA"/>
</dbReference>
<feature type="domain" description="Penicillin-binding protein transpeptidase" evidence="27">
    <location>
        <begin position="432"/>
        <end position="697"/>
    </location>
</feature>
<keyword evidence="22" id="KW-0961">Cell wall biogenesis/degradation</keyword>
<dbReference type="Gene3D" id="3.40.710.10">
    <property type="entry name" value="DD-peptidase/beta-lactamase superfamily"/>
    <property type="match status" value="2"/>
</dbReference>
<dbReference type="GO" id="GO:0016757">
    <property type="term" value="F:glycosyltransferase activity"/>
    <property type="evidence" value="ECO:0007669"/>
    <property type="project" value="UniProtKB-KW"/>
</dbReference>
<dbReference type="Pfam" id="PF00912">
    <property type="entry name" value="Transgly"/>
    <property type="match status" value="1"/>
</dbReference>
<dbReference type="Proteomes" id="UP001265550">
    <property type="component" value="Unassembled WGS sequence"/>
</dbReference>
<name>A0ABU1VDY2_9BURK</name>
<dbReference type="PANTHER" id="PTHR32282:SF27">
    <property type="entry name" value="PENICILLIN-BINDING PROTEIN 1A"/>
    <property type="match status" value="1"/>
</dbReference>
<evidence type="ECO:0000256" key="15">
    <source>
        <dbReference type="ARBA" id="ARBA00022960"/>
    </source>
</evidence>
<dbReference type="GO" id="GO:0016787">
    <property type="term" value="F:hydrolase activity"/>
    <property type="evidence" value="ECO:0007669"/>
    <property type="project" value="UniProtKB-KW"/>
</dbReference>
<evidence type="ECO:0000256" key="3">
    <source>
        <dbReference type="ARBA" id="ARBA00007090"/>
    </source>
</evidence>
<evidence type="ECO:0000256" key="21">
    <source>
        <dbReference type="ARBA" id="ARBA00023268"/>
    </source>
</evidence>
<dbReference type="Gene3D" id="1.10.3810.10">
    <property type="entry name" value="Biosynthetic peptidoglycan transglycosylase-like"/>
    <property type="match status" value="1"/>
</dbReference>
<evidence type="ECO:0000256" key="5">
    <source>
        <dbReference type="ARBA" id="ARBA00012448"/>
    </source>
</evidence>
<dbReference type="Pfam" id="PF00905">
    <property type="entry name" value="Transpeptidase"/>
    <property type="match status" value="1"/>
</dbReference>
<dbReference type="SUPFAM" id="SSF53955">
    <property type="entry name" value="Lysozyme-like"/>
    <property type="match status" value="1"/>
</dbReference>
<evidence type="ECO:0000256" key="2">
    <source>
        <dbReference type="ARBA" id="ARBA00004752"/>
    </source>
</evidence>
<keyword evidence="26" id="KW-0732">Signal</keyword>
<keyword evidence="7" id="KW-1003">Cell membrane</keyword>
<keyword evidence="10" id="KW-0645">Protease</keyword>
<comment type="caution">
    <text evidence="30">The sequence shown here is derived from an EMBL/GenBank/DDBJ whole genome shotgun (WGS) entry which is preliminary data.</text>
</comment>
<feature type="domain" description="Glycosyl transferase family 51" evidence="28">
    <location>
        <begin position="54"/>
        <end position="227"/>
    </location>
</feature>
<evidence type="ECO:0000256" key="26">
    <source>
        <dbReference type="SAM" id="SignalP"/>
    </source>
</evidence>
<organism evidence="30 31">
    <name type="scientific">Hydrogenophaga laconesensis</name>
    <dbReference type="NCBI Taxonomy" id="1805971"/>
    <lineage>
        <taxon>Bacteria</taxon>
        <taxon>Pseudomonadati</taxon>
        <taxon>Pseudomonadota</taxon>
        <taxon>Betaproteobacteria</taxon>
        <taxon>Burkholderiales</taxon>
        <taxon>Comamonadaceae</taxon>
        <taxon>Hydrogenophaga</taxon>
    </lineage>
</organism>
<comment type="similarity">
    <text evidence="4">In the N-terminal section; belongs to the glycosyltransferase 51 family.</text>
</comment>
<dbReference type="InterPro" id="IPR036950">
    <property type="entry name" value="PBP_transglycosylase"/>
</dbReference>
<keyword evidence="20" id="KW-0046">Antibiotic resistance</keyword>
<keyword evidence="15" id="KW-0133">Cell shape</keyword>
<keyword evidence="8" id="KW-0997">Cell inner membrane</keyword>
<evidence type="ECO:0000256" key="10">
    <source>
        <dbReference type="ARBA" id="ARBA00022670"/>
    </source>
</evidence>
<evidence type="ECO:0000313" key="31">
    <source>
        <dbReference type="Proteomes" id="UP001265550"/>
    </source>
</evidence>
<dbReference type="InterPro" id="IPR001460">
    <property type="entry name" value="PCN-bd_Tpept"/>
</dbReference>
<evidence type="ECO:0000256" key="18">
    <source>
        <dbReference type="ARBA" id="ARBA00022989"/>
    </source>
</evidence>
<evidence type="ECO:0000256" key="17">
    <source>
        <dbReference type="ARBA" id="ARBA00022984"/>
    </source>
</evidence>
<dbReference type="NCBIfam" id="TIGR02074">
    <property type="entry name" value="PBP_1a_fam"/>
    <property type="match status" value="1"/>
</dbReference>
<evidence type="ECO:0000256" key="11">
    <source>
        <dbReference type="ARBA" id="ARBA00022676"/>
    </source>
</evidence>
<keyword evidence="9" id="KW-0121">Carboxypeptidase</keyword>
<keyword evidence="17" id="KW-0573">Peptidoglycan synthesis</keyword>
<feature type="domain" description="Penicillin-binding protein OB-like" evidence="29">
    <location>
        <begin position="313"/>
        <end position="429"/>
    </location>
</feature>
<evidence type="ECO:0000256" key="16">
    <source>
        <dbReference type="ARBA" id="ARBA00022968"/>
    </source>
</evidence>
<evidence type="ECO:0000313" key="30">
    <source>
        <dbReference type="EMBL" id="MDR7095681.1"/>
    </source>
</evidence>
<evidence type="ECO:0000256" key="24">
    <source>
        <dbReference type="ARBA" id="ARBA00044770"/>
    </source>
</evidence>
<evidence type="ECO:0000256" key="23">
    <source>
        <dbReference type="ARBA" id="ARBA00034000"/>
    </source>
</evidence>
<evidence type="ECO:0000256" key="22">
    <source>
        <dbReference type="ARBA" id="ARBA00023316"/>
    </source>
</evidence>
<feature type="chain" id="PRO_5045567079" description="Penicillin-binding protein 1A" evidence="26">
    <location>
        <begin position="28"/>
        <end position="782"/>
    </location>
</feature>
<evidence type="ECO:0000256" key="4">
    <source>
        <dbReference type="ARBA" id="ARBA00007739"/>
    </source>
</evidence>
<dbReference type="PANTHER" id="PTHR32282">
    <property type="entry name" value="BINDING PROTEIN TRANSPEPTIDASE, PUTATIVE-RELATED"/>
    <property type="match status" value="1"/>
</dbReference>
<keyword evidence="31" id="KW-1185">Reference proteome</keyword>
<evidence type="ECO:0000259" key="28">
    <source>
        <dbReference type="Pfam" id="PF00912"/>
    </source>
</evidence>
<comment type="subcellular location">
    <subcellularLocation>
        <location evidence="1">Cell inner membrane</location>
        <topology evidence="1">Single-pass type II membrane protein</topology>
    </subcellularLocation>
</comment>
<reference evidence="30 31" key="1">
    <citation type="submission" date="2023-07" db="EMBL/GenBank/DDBJ databases">
        <title>Sorghum-associated microbial communities from plants grown in Nebraska, USA.</title>
        <authorList>
            <person name="Schachtman D."/>
        </authorList>
    </citation>
    <scope>NUCLEOTIDE SEQUENCE [LARGE SCALE GENOMIC DNA]</scope>
    <source>
        <strain evidence="30 31">BE240</strain>
    </source>
</reference>
<feature type="signal peptide" evidence="26">
    <location>
        <begin position="1"/>
        <end position="27"/>
    </location>
</feature>
<dbReference type="InterPro" id="IPR012340">
    <property type="entry name" value="NA-bd_OB-fold"/>
</dbReference>
<evidence type="ECO:0000256" key="1">
    <source>
        <dbReference type="ARBA" id="ARBA00004249"/>
    </source>
</evidence>
<accession>A0ABU1VDY2</accession>
<dbReference type="InterPro" id="IPR031376">
    <property type="entry name" value="PCB_OB"/>
</dbReference>
<comment type="catalytic activity">
    <reaction evidence="23">
        <text>Preferential cleavage: (Ac)2-L-Lys-D-Ala-|-D-Ala. Also transpeptidation of peptidyl-alanyl moieties that are N-acyl substituents of D-alanine.</text>
        <dbReference type="EC" id="3.4.16.4"/>
    </reaction>
</comment>
<dbReference type="SUPFAM" id="SSF56601">
    <property type="entry name" value="beta-lactamase/transpeptidase-like"/>
    <property type="match status" value="1"/>
</dbReference>
<dbReference type="Pfam" id="PF17092">
    <property type="entry name" value="PCB_OB"/>
    <property type="match status" value="1"/>
</dbReference>
<evidence type="ECO:0000259" key="27">
    <source>
        <dbReference type="Pfam" id="PF00905"/>
    </source>
</evidence>
<evidence type="ECO:0000256" key="12">
    <source>
        <dbReference type="ARBA" id="ARBA00022679"/>
    </source>
</evidence>
<keyword evidence="18" id="KW-1133">Transmembrane helix</keyword>
<dbReference type="EC" id="2.4.99.28" evidence="24"/>
<evidence type="ECO:0000256" key="9">
    <source>
        <dbReference type="ARBA" id="ARBA00022645"/>
    </source>
</evidence>
<dbReference type="Gene3D" id="2.40.50.140">
    <property type="entry name" value="Nucleic acid-binding proteins"/>
    <property type="match status" value="1"/>
</dbReference>
<comment type="similarity">
    <text evidence="3">In the C-terminal section; belongs to the transpeptidase family.</text>
</comment>
<evidence type="ECO:0000256" key="20">
    <source>
        <dbReference type="ARBA" id="ARBA00023251"/>
    </source>
</evidence>
<keyword evidence="14 30" id="KW-0378">Hydrolase</keyword>
<sequence length="782" mass="84637">MFQITLRRAALALAVTAALAVALPVPASTFDLPSLDRIVHYQPKLPLQVLTADGEEIAQFGTERRDYLPLSRIPLQLQQAVLAVEDARFREHSGVDPKGMARAVFAALTGGRKQGASTITQQLVRTMLLTREFSAERKAKEIWLALKLEDEISKDRILEIYLNEIFLGQRAYGFSAASQIYFGKPLDKLSLAETAMLAGLPQNPYYANPVANLERATQRQRVVLERMRATDMIDDKQLAAARAEKVVIRTPGLRNVHAAHVAEMARRAVVERFGTEAYSSGLRVTTSLRAADQRAAHAAVQKGVLAFERRGAWRGPEDIESLPAGNGPELERAAAEALKDHRDDETLRVGIVLAASPKALEVQLATGERITVQGEGLRWAQRALEEKAKAPLKITRGAVVRVMATGTTKPKVKGKPGETIWAISQWPEVEAALVALDPQTGRVRALVGGFDFTNQPFNHVTQGWRQPGSAMKPLLYSAALEARVMPATLVDDLPFTAANGWSPNNANGEHLGPISVREAIKRSSNLASVRVLQHTGTQAARDWTGRFGLDVARQPNDLSLALGTGSVTPLQMAQAYATVANGGWHVDPVVIEKITDAQGKVLFEAPPPAPLTEETRAIPARNAFVVGSMLNDVARSGTAARAQTLLKRPDVYGKTGTTNDAVDAWFAGYQPSLVAAVWVGYDKPRGMGGGESGGRIALPIWIDYMGSALKGVPVAQPPSPPDGLVRDGEDWLYSEWRDGGWVSAISDTTGVEYKTNLGGEIGKVFDSIGAWLRSGMRTTTPP</sequence>
<keyword evidence="12 30" id="KW-0808">Transferase</keyword>
<keyword evidence="16" id="KW-0735">Signal-anchor</keyword>
<dbReference type="InterPro" id="IPR012338">
    <property type="entry name" value="Beta-lactam/transpept-like"/>
</dbReference>
<evidence type="ECO:0000256" key="14">
    <source>
        <dbReference type="ARBA" id="ARBA00022801"/>
    </source>
</evidence>
<protein>
    <recommendedName>
        <fullName evidence="6">Penicillin-binding protein 1A</fullName>
        <ecNumber evidence="24">2.4.99.28</ecNumber>
        <ecNumber evidence="5">3.4.16.4</ecNumber>
    </recommendedName>
</protein>
<evidence type="ECO:0000256" key="13">
    <source>
        <dbReference type="ARBA" id="ARBA00022692"/>
    </source>
</evidence>
<comment type="catalytic activity">
    <reaction evidence="25">
        <text>[GlcNAc-(1-&gt;4)-Mur2Ac(oyl-L-Ala-gamma-D-Glu-L-Lys-D-Ala-D-Ala)](n)-di-trans,octa-cis-undecaprenyl diphosphate + beta-D-GlcNAc-(1-&gt;4)-Mur2Ac(oyl-L-Ala-gamma-D-Glu-L-Lys-D-Ala-D-Ala)-di-trans,octa-cis-undecaprenyl diphosphate = [GlcNAc-(1-&gt;4)-Mur2Ac(oyl-L-Ala-gamma-D-Glu-L-Lys-D-Ala-D-Ala)](n+1)-di-trans,octa-cis-undecaprenyl diphosphate + di-trans,octa-cis-undecaprenyl diphosphate + H(+)</text>
        <dbReference type="Rhea" id="RHEA:23708"/>
        <dbReference type="Rhea" id="RHEA-COMP:9602"/>
        <dbReference type="Rhea" id="RHEA-COMP:9603"/>
        <dbReference type="ChEBI" id="CHEBI:15378"/>
        <dbReference type="ChEBI" id="CHEBI:58405"/>
        <dbReference type="ChEBI" id="CHEBI:60033"/>
        <dbReference type="ChEBI" id="CHEBI:78435"/>
        <dbReference type="EC" id="2.4.99.28"/>
    </reaction>
</comment>
<keyword evidence="21" id="KW-0511">Multifunctional enzyme</keyword>
<comment type="pathway">
    <text evidence="2">Cell wall biogenesis; peptidoglycan biosynthesis.</text>
</comment>
<dbReference type="RefSeq" id="WP_204732140.1">
    <property type="nucleotide sequence ID" value="NZ_JAVDWE010000010.1"/>
</dbReference>
<dbReference type="InterPro" id="IPR050396">
    <property type="entry name" value="Glycosyltr_51/Transpeptidase"/>
</dbReference>
<dbReference type="EC" id="3.4.16.4" evidence="5"/>